<comment type="caution">
    <text evidence="2">The sequence shown here is derived from an EMBL/GenBank/DDBJ whole genome shotgun (WGS) entry which is preliminary data.</text>
</comment>
<evidence type="ECO:0000313" key="3">
    <source>
        <dbReference type="Proteomes" id="UP000050827"/>
    </source>
</evidence>
<evidence type="ECO:0000256" key="1">
    <source>
        <dbReference type="SAM" id="SignalP"/>
    </source>
</evidence>
<keyword evidence="1" id="KW-0732">Signal</keyword>
<feature type="signal peptide" evidence="1">
    <location>
        <begin position="1"/>
        <end position="23"/>
    </location>
</feature>
<dbReference type="PROSITE" id="PS51257">
    <property type="entry name" value="PROKAR_LIPOPROTEIN"/>
    <property type="match status" value="1"/>
</dbReference>
<dbReference type="OrthoDB" id="1121673at2"/>
<keyword evidence="3" id="KW-1185">Reference proteome</keyword>
<proteinExistence type="predicted"/>
<reference evidence="2 3" key="1">
    <citation type="submission" date="2015-04" db="EMBL/GenBank/DDBJ databases">
        <title>Complete genome of flavobacterium.</title>
        <authorList>
            <person name="Kwon Y.M."/>
            <person name="Kim S.-J."/>
        </authorList>
    </citation>
    <scope>NUCLEOTIDE SEQUENCE [LARGE SCALE GENOMIC DNA]</scope>
    <source>
        <strain evidence="2 3">DK169</strain>
    </source>
</reference>
<protein>
    <recommendedName>
        <fullName evidence="4">Membrane metalloprotease</fullName>
    </recommendedName>
</protein>
<dbReference type="PATRIC" id="fig|1547436.3.peg.3370"/>
<accession>A0A0Q1CJU4</accession>
<feature type="chain" id="PRO_5006189266" description="Membrane metalloprotease" evidence="1">
    <location>
        <begin position="24"/>
        <end position="303"/>
    </location>
</feature>
<evidence type="ECO:0008006" key="4">
    <source>
        <dbReference type="Google" id="ProtNLM"/>
    </source>
</evidence>
<dbReference type="AlphaFoldDB" id="A0A0Q1CJU4"/>
<gene>
    <name evidence="2" type="ORF">AAY42_16355</name>
</gene>
<dbReference type="Proteomes" id="UP000050827">
    <property type="component" value="Unassembled WGS sequence"/>
</dbReference>
<name>A0A0Q1CJU4_9FLAO</name>
<dbReference type="STRING" id="346185.AAY42_16355"/>
<organism evidence="2 3">
    <name type="scientific">Flagellimonas eckloniae</name>
    <dbReference type="NCBI Taxonomy" id="346185"/>
    <lineage>
        <taxon>Bacteria</taxon>
        <taxon>Pseudomonadati</taxon>
        <taxon>Bacteroidota</taxon>
        <taxon>Flavobacteriia</taxon>
        <taxon>Flavobacteriales</taxon>
        <taxon>Flavobacteriaceae</taxon>
        <taxon>Flagellimonas</taxon>
    </lineage>
</organism>
<sequence length="303" mass="32972">MKKKIFIALFLSLGLVIACSDSSDDTSGPQNIDKTPNLRAAGASANDILSNDNFDKLVIEIAYVPGFRPTPTSISNFEDYLRERTFKEDIEVIYNELPSPNEETLVLEEIRDLEDENRTQYNNGTTLAIYIYFADAPSDGDELDEGLVTLGAVYRNTSMVIYESTISELARRSAIVTVTDIETATLNHEFGHLFGLVNLGTPPINDHEGVQTDENDEPILDSNGIPLGNDHCNVDGCLMLAEIQFGSSTSRSLTSKGSVLTSPCALDGDSMLKILESRTAKGLAIVPVLDTECILDLQGNGGR</sequence>
<dbReference type="EMBL" id="LCTZ01000002">
    <property type="protein sequence ID" value="KQC31288.1"/>
    <property type="molecule type" value="Genomic_DNA"/>
</dbReference>
<evidence type="ECO:0000313" key="2">
    <source>
        <dbReference type="EMBL" id="KQC31288.1"/>
    </source>
</evidence>
<dbReference type="RefSeq" id="WP_055397145.1">
    <property type="nucleotide sequence ID" value="NZ_LCTZ01000002.1"/>
</dbReference>